<feature type="transmembrane region" description="Helical" evidence="1">
    <location>
        <begin position="20"/>
        <end position="38"/>
    </location>
</feature>
<accession>A0A485B5P6</accession>
<dbReference type="EMBL" id="CAADJE010000023">
    <property type="protein sequence ID" value="VFS67682.1"/>
    <property type="molecule type" value="Genomic_DNA"/>
</dbReference>
<sequence length="118" mass="13365">MSISVFTQVSSEKNLLRKSVSLFLSVCLSSLLSFIFFVLSEILLNKHSTENTLLLAKALSQCSIIIFSSVLVVRLIIRCFFNRKKLHVAILGITLPGWQLNKLCCMSFQRKSIENQLL</sequence>
<proteinExistence type="predicted"/>
<name>A0A485B5P6_RAOPL</name>
<keyword evidence="1" id="KW-1133">Transmembrane helix</keyword>
<keyword evidence="1" id="KW-0472">Membrane</keyword>
<gene>
    <name evidence="2" type="ORF">NCTC12998_03393</name>
</gene>
<evidence type="ECO:0000313" key="2">
    <source>
        <dbReference type="EMBL" id="VFS67682.1"/>
    </source>
</evidence>
<dbReference type="AlphaFoldDB" id="A0A485B5P6"/>
<protein>
    <submittedName>
        <fullName evidence="2">Uncharacterized protein</fullName>
    </submittedName>
</protein>
<keyword evidence="1" id="KW-0812">Transmembrane</keyword>
<feature type="transmembrane region" description="Helical" evidence="1">
    <location>
        <begin position="58"/>
        <end position="77"/>
    </location>
</feature>
<reference evidence="2 3" key="1">
    <citation type="submission" date="2019-03" db="EMBL/GenBank/DDBJ databases">
        <authorList>
            <consortium name="Pathogen Informatics"/>
        </authorList>
    </citation>
    <scope>NUCLEOTIDE SEQUENCE [LARGE SCALE GENOMIC DNA]</scope>
    <source>
        <strain evidence="2 3">NCTC12998</strain>
    </source>
</reference>
<dbReference type="Proteomes" id="UP000345637">
    <property type="component" value="Unassembled WGS sequence"/>
</dbReference>
<evidence type="ECO:0000256" key="1">
    <source>
        <dbReference type="SAM" id="Phobius"/>
    </source>
</evidence>
<organism evidence="2 3">
    <name type="scientific">Raoultella planticola</name>
    <name type="common">Klebsiella planticola</name>
    <dbReference type="NCBI Taxonomy" id="575"/>
    <lineage>
        <taxon>Bacteria</taxon>
        <taxon>Pseudomonadati</taxon>
        <taxon>Pseudomonadota</taxon>
        <taxon>Gammaproteobacteria</taxon>
        <taxon>Enterobacterales</taxon>
        <taxon>Enterobacteriaceae</taxon>
        <taxon>Klebsiella/Raoultella group</taxon>
        <taxon>Raoultella</taxon>
    </lineage>
</organism>
<evidence type="ECO:0000313" key="3">
    <source>
        <dbReference type="Proteomes" id="UP000345637"/>
    </source>
</evidence>